<dbReference type="STRING" id="1499966.U14_03870"/>
<dbReference type="AlphaFoldDB" id="A0A081BQF2"/>
<sequence>MHHIFSGGISLRRICHASTMIDLTMHEEQLAHAIARAQERNILIPTFEEQKHPEKIDPRITEKLRQVGLWDVNSLNLFRITWKNEPVKQGGGFGGVNFIEFPSSLTGVPARIIALVGKWFPTGAHKVGASFGCLAPRLVTGQFDPTTQKAVWPSTGNYCRGGAYNSQLLGCDSIAILPKGMSRERFEWLSTVAGEVISTPGTESNVKEIFDKCWELRNTRDNIMIFNQFEEFGNHLWHYDVTGHAMEEVLRQAMGAKDRYAGVTVTTGSAGTIGCGDYLKKVFPTSKIAAGEALQCPTLLNNGFGAHRIEGIGDKHVPWIHNVKNTDLVIAIDDRDTMALIRLFNEPVGQEYLKTRGVPVELIEKLSLVGISGTANLLQAIKFAKYYELTSRDIVLTVLTDSMELYGSRLEELTAEFGAYTMIDAAVDYHQHLQGVSTDYMLELTYNERKRVHHLKYYTWVEQQGRDMEELNAQWYDDDYWEGIHGQVGAIDRQIRKFNERTGLL</sequence>
<evidence type="ECO:0000256" key="2">
    <source>
        <dbReference type="ARBA" id="ARBA00022898"/>
    </source>
</evidence>
<dbReference type="PANTHER" id="PTHR10314">
    <property type="entry name" value="CYSTATHIONINE BETA-SYNTHASE"/>
    <property type="match status" value="1"/>
</dbReference>
<accession>A0A081BQF2</accession>
<keyword evidence="2" id="KW-0663">Pyridoxal phosphate</keyword>
<evidence type="ECO:0000313" key="5">
    <source>
        <dbReference type="Proteomes" id="UP000030700"/>
    </source>
</evidence>
<dbReference type="InterPro" id="IPR036052">
    <property type="entry name" value="TrpB-like_PALP_sf"/>
</dbReference>
<evidence type="ECO:0000259" key="3">
    <source>
        <dbReference type="Pfam" id="PF00291"/>
    </source>
</evidence>
<dbReference type="Pfam" id="PF00291">
    <property type="entry name" value="PALP"/>
    <property type="match status" value="1"/>
</dbReference>
<dbReference type="InterPro" id="IPR001926">
    <property type="entry name" value="TrpB-like_PALP"/>
</dbReference>
<organism evidence="4 5">
    <name type="scientific">Candidatus Moduliflexus flocculans</name>
    <dbReference type="NCBI Taxonomy" id="1499966"/>
    <lineage>
        <taxon>Bacteria</taxon>
        <taxon>Candidatus Moduliflexota</taxon>
        <taxon>Candidatus Moduliflexia</taxon>
        <taxon>Candidatus Moduliflexales</taxon>
        <taxon>Candidatus Moduliflexaceae</taxon>
    </lineage>
</organism>
<dbReference type="GO" id="GO:1901605">
    <property type="term" value="P:alpha-amino acid metabolic process"/>
    <property type="evidence" value="ECO:0007669"/>
    <property type="project" value="UniProtKB-ARBA"/>
</dbReference>
<dbReference type="SUPFAM" id="SSF53686">
    <property type="entry name" value="Tryptophan synthase beta subunit-like PLP-dependent enzymes"/>
    <property type="match status" value="1"/>
</dbReference>
<name>A0A081BQF2_9BACT</name>
<feature type="domain" description="Tryptophan synthase beta chain-like PALP" evidence="3">
    <location>
        <begin position="121"/>
        <end position="344"/>
    </location>
</feature>
<evidence type="ECO:0000313" key="4">
    <source>
        <dbReference type="EMBL" id="GAK52618.1"/>
    </source>
</evidence>
<reference evidence="4 5" key="1">
    <citation type="journal article" date="2015" name="PeerJ">
        <title>First genomic representation of candidate bacterial phylum KSB3 points to enhanced environmental sensing as a trigger of wastewater bulking.</title>
        <authorList>
            <person name="Sekiguchi Y."/>
            <person name="Ohashi A."/>
            <person name="Parks D.H."/>
            <person name="Yamauchi T."/>
            <person name="Tyson G.W."/>
            <person name="Hugenholtz P."/>
        </authorList>
    </citation>
    <scope>NUCLEOTIDE SEQUENCE [LARGE SCALE GENOMIC DNA]</scope>
</reference>
<dbReference type="Gene3D" id="3.40.50.1100">
    <property type="match status" value="2"/>
</dbReference>
<dbReference type="HOGENOM" id="CLU_592863_0_0_0"/>
<dbReference type="InterPro" id="IPR050214">
    <property type="entry name" value="Cys_Synth/Cystath_Beta-Synth"/>
</dbReference>
<dbReference type="Proteomes" id="UP000030700">
    <property type="component" value="Unassembled WGS sequence"/>
</dbReference>
<comment type="cofactor">
    <cofactor evidence="1">
        <name>pyridoxal 5'-phosphate</name>
        <dbReference type="ChEBI" id="CHEBI:597326"/>
    </cofactor>
</comment>
<keyword evidence="5" id="KW-1185">Reference proteome</keyword>
<protein>
    <submittedName>
        <fullName evidence="4">Pyridoxal-phosphate dependent enzyme</fullName>
    </submittedName>
</protein>
<dbReference type="EMBL" id="DF820458">
    <property type="protein sequence ID" value="GAK52618.1"/>
    <property type="molecule type" value="Genomic_DNA"/>
</dbReference>
<proteinExistence type="predicted"/>
<evidence type="ECO:0000256" key="1">
    <source>
        <dbReference type="ARBA" id="ARBA00001933"/>
    </source>
</evidence>
<gene>
    <name evidence="4" type="ORF">U14_03870</name>
</gene>